<feature type="region of interest" description="Disordered" evidence="1">
    <location>
        <begin position="152"/>
        <end position="197"/>
    </location>
</feature>
<evidence type="ECO:0000259" key="2">
    <source>
        <dbReference type="Pfam" id="PF21880"/>
    </source>
</evidence>
<proteinExistence type="predicted"/>
<dbReference type="EMBL" id="CADCVT010000369">
    <property type="protein sequence ID" value="CAA9527151.1"/>
    <property type="molecule type" value="Genomic_DNA"/>
</dbReference>
<dbReference type="AlphaFoldDB" id="A0A6J4TNN9"/>
<reference evidence="3" key="1">
    <citation type="submission" date="2020-02" db="EMBL/GenBank/DDBJ databases">
        <authorList>
            <person name="Meier V. D."/>
        </authorList>
    </citation>
    <scope>NUCLEOTIDE SEQUENCE</scope>
    <source>
        <strain evidence="3">AVDCRST_MAG85</strain>
    </source>
</reference>
<protein>
    <recommendedName>
        <fullName evidence="2">DUF6916 domain-containing protein</fullName>
    </recommendedName>
</protein>
<evidence type="ECO:0000256" key="1">
    <source>
        <dbReference type="SAM" id="MobiDB-lite"/>
    </source>
</evidence>
<evidence type="ECO:0000313" key="3">
    <source>
        <dbReference type="EMBL" id="CAA9527151.1"/>
    </source>
</evidence>
<dbReference type="Pfam" id="PF21880">
    <property type="entry name" value="DUF6916"/>
    <property type="match status" value="1"/>
</dbReference>
<gene>
    <name evidence="3" type="ORF">AVDCRST_MAG85-3336</name>
</gene>
<sequence>MAETFTVAGVAMTLTHLGDVAGASKDRSLAGDDDVFVLTFDGPTGIDAGIHPVHHPDLGAFSLYLGPVESPGKTQRYEALIDRSIKRPRDLAAPVPVPPVVPAVSAPTAEPTLEQEHAAYVAAAQEGVALAREARAAGHDVSLVVPVPTKEQVRRLRKARKKAKTRVRRPAAKRKPAVPRRAAKPVPRRGNGAAARR</sequence>
<name>A0A6J4TNN9_9ACTN</name>
<accession>A0A6J4TNN9</accession>
<feature type="domain" description="DUF6916" evidence="2">
    <location>
        <begin position="3"/>
        <end position="80"/>
    </location>
</feature>
<feature type="compositionally biased region" description="Basic residues" evidence="1">
    <location>
        <begin position="155"/>
        <end position="187"/>
    </location>
</feature>
<dbReference type="InterPro" id="IPR054209">
    <property type="entry name" value="DUF6916"/>
</dbReference>
<organism evidence="3">
    <name type="scientific">uncultured Solirubrobacteraceae bacterium</name>
    <dbReference type="NCBI Taxonomy" id="1162706"/>
    <lineage>
        <taxon>Bacteria</taxon>
        <taxon>Bacillati</taxon>
        <taxon>Actinomycetota</taxon>
        <taxon>Thermoleophilia</taxon>
        <taxon>Solirubrobacterales</taxon>
        <taxon>Solirubrobacteraceae</taxon>
        <taxon>environmental samples</taxon>
    </lineage>
</organism>